<sequence length="106" mass="12667">MPEPYWPKKKGSYTLADAAKVSRYAKLRCRFCKTERYYLVEELKVAFGNVECDDVPYRNNWRCTSCGNRNMIDLTIVNPSAADLQKIKLRRIDRILYIRRVIWRDE</sequence>
<dbReference type="eggNOG" id="ENOG5034CFN">
    <property type="taxonomic scope" value="Bacteria"/>
</dbReference>
<proteinExistence type="predicted"/>
<dbReference type="HOGENOM" id="CLU_151221_0_0_5"/>
<organism evidence="1">
    <name type="scientific">Chelativorans sp. (strain BNC1)</name>
    <dbReference type="NCBI Taxonomy" id="266779"/>
    <lineage>
        <taxon>Bacteria</taxon>
        <taxon>Pseudomonadati</taxon>
        <taxon>Pseudomonadota</taxon>
        <taxon>Alphaproteobacteria</taxon>
        <taxon>Hyphomicrobiales</taxon>
        <taxon>Phyllobacteriaceae</taxon>
        <taxon>Chelativorans</taxon>
    </lineage>
</organism>
<dbReference type="OrthoDB" id="8374127at2"/>
<evidence type="ECO:0000313" key="1">
    <source>
        <dbReference type="EMBL" id="ABG62645.1"/>
    </source>
</evidence>
<dbReference type="KEGG" id="mes:Meso_1249"/>
<accession>Q11IY0</accession>
<protein>
    <submittedName>
        <fullName evidence="1">Uncharacterized protein</fullName>
    </submittedName>
</protein>
<name>Q11IY0_CHESB</name>
<gene>
    <name evidence="1" type="ordered locus">Meso_1249</name>
</gene>
<dbReference type="EMBL" id="CP000390">
    <property type="protein sequence ID" value="ABG62645.1"/>
    <property type="molecule type" value="Genomic_DNA"/>
</dbReference>
<reference evidence="1" key="1">
    <citation type="submission" date="2006-06" db="EMBL/GenBank/DDBJ databases">
        <title>Complete sequence of chromosome of Chelativorans sp. BNC1.</title>
        <authorList>
            <consortium name="US DOE Joint Genome Institute"/>
            <person name="Copeland A."/>
            <person name="Lucas S."/>
            <person name="Lapidus A."/>
            <person name="Barry K."/>
            <person name="Detter J.C."/>
            <person name="Glavina del Rio T."/>
            <person name="Hammon N."/>
            <person name="Israni S."/>
            <person name="Dalin E."/>
            <person name="Tice H."/>
            <person name="Pitluck S."/>
            <person name="Chertkov O."/>
            <person name="Brettin T."/>
            <person name="Bruce D."/>
            <person name="Han C."/>
            <person name="Tapia R."/>
            <person name="Gilna P."/>
            <person name="Schmutz J."/>
            <person name="Larimer F."/>
            <person name="Land M."/>
            <person name="Hauser L."/>
            <person name="Kyrpides N."/>
            <person name="Mikhailova N."/>
            <person name="Richardson P."/>
        </authorList>
    </citation>
    <scope>NUCLEOTIDE SEQUENCE</scope>
    <source>
        <strain evidence="1">BNC1</strain>
    </source>
</reference>
<dbReference type="AlphaFoldDB" id="Q11IY0"/>